<proteinExistence type="predicted"/>
<comment type="caution">
    <text evidence="3">The sequence shown here is derived from an EMBL/GenBank/DDBJ whole genome shotgun (WGS) entry which is preliminary data.</text>
</comment>
<dbReference type="InterPro" id="IPR056642">
    <property type="entry name" value="DUF7740"/>
</dbReference>
<name>A0A1I1CRN8_9GAMM</name>
<evidence type="ECO:0000313" key="4">
    <source>
        <dbReference type="Proteomes" id="UP000198861"/>
    </source>
</evidence>
<dbReference type="Proteomes" id="UP000198861">
    <property type="component" value="Unassembled WGS sequence"/>
</dbReference>
<dbReference type="RefSeq" id="WP_091014266.1">
    <property type="nucleotide sequence ID" value="NZ_FOKJ01000144.1"/>
</dbReference>
<accession>A0A1I1CRN8</accession>
<evidence type="ECO:0000256" key="1">
    <source>
        <dbReference type="SAM" id="MobiDB-lite"/>
    </source>
</evidence>
<organism evidence="3 4">
    <name type="scientific">Azotobacter beijerinckii</name>
    <dbReference type="NCBI Taxonomy" id="170623"/>
    <lineage>
        <taxon>Bacteria</taxon>
        <taxon>Pseudomonadati</taxon>
        <taxon>Pseudomonadota</taxon>
        <taxon>Gammaproteobacteria</taxon>
        <taxon>Pseudomonadales</taxon>
        <taxon>Pseudomonadaceae</taxon>
        <taxon>Azotobacter</taxon>
    </lineage>
</organism>
<dbReference type="Pfam" id="PF24886">
    <property type="entry name" value="DUF7740"/>
    <property type="match status" value="1"/>
</dbReference>
<feature type="domain" description="DUF7740" evidence="2">
    <location>
        <begin position="13"/>
        <end position="72"/>
    </location>
</feature>
<gene>
    <name evidence="3" type="ORF">SAMN04244571_04562</name>
</gene>
<evidence type="ECO:0000259" key="2">
    <source>
        <dbReference type="Pfam" id="PF24886"/>
    </source>
</evidence>
<feature type="compositionally biased region" description="Low complexity" evidence="1">
    <location>
        <begin position="89"/>
        <end position="103"/>
    </location>
</feature>
<sequence length="103" mass="11519">MAVKKPSKVERPLLHCATCLALCIELHGTDKAVTDLCKKLVKLLPRTDRRYIFDIMNAKSPLKYAKDFLDMLNKSGIIERLQQTPTQPASLETAESSSALSRC</sequence>
<protein>
    <recommendedName>
        <fullName evidence="2">DUF7740 domain-containing protein</fullName>
    </recommendedName>
</protein>
<feature type="region of interest" description="Disordered" evidence="1">
    <location>
        <begin position="83"/>
        <end position="103"/>
    </location>
</feature>
<evidence type="ECO:0000313" key="3">
    <source>
        <dbReference type="EMBL" id="SFB63568.1"/>
    </source>
</evidence>
<reference evidence="3 4" key="1">
    <citation type="submission" date="2016-10" db="EMBL/GenBank/DDBJ databases">
        <authorList>
            <person name="Varghese N."/>
            <person name="Submissions S."/>
        </authorList>
    </citation>
    <scope>NUCLEOTIDE SEQUENCE [LARGE SCALE GENOMIC DNA]</scope>
    <source>
        <strain evidence="3 4">DSM 282</strain>
    </source>
</reference>
<dbReference type="EMBL" id="FOKJ01000144">
    <property type="protein sequence ID" value="SFB63568.1"/>
    <property type="molecule type" value="Genomic_DNA"/>
</dbReference>
<keyword evidence="4" id="KW-1185">Reference proteome</keyword>